<dbReference type="InterPro" id="IPR003903">
    <property type="entry name" value="UIM_dom"/>
</dbReference>
<dbReference type="GeneID" id="8298075"/>
<feature type="compositionally biased region" description="Polar residues" evidence="1">
    <location>
        <begin position="225"/>
        <end position="253"/>
    </location>
</feature>
<feature type="region of interest" description="Disordered" evidence="1">
    <location>
        <begin position="1"/>
        <end position="300"/>
    </location>
</feature>
<dbReference type="Proteomes" id="UP000002037">
    <property type="component" value="Unassembled WGS sequence"/>
</dbReference>
<gene>
    <name evidence="2" type="ORF">CTRG_04722</name>
</gene>
<feature type="compositionally biased region" description="Acidic residues" evidence="1">
    <location>
        <begin position="687"/>
        <end position="706"/>
    </location>
</feature>
<dbReference type="RefSeq" id="XP_002550424.1">
    <property type="nucleotide sequence ID" value="XM_002550378.1"/>
</dbReference>
<dbReference type="KEGG" id="ctp:CTRG_04722"/>
<feature type="compositionally biased region" description="Low complexity" evidence="1">
    <location>
        <begin position="281"/>
        <end position="292"/>
    </location>
</feature>
<evidence type="ECO:0000313" key="3">
    <source>
        <dbReference type="Proteomes" id="UP000002037"/>
    </source>
</evidence>
<feature type="compositionally biased region" description="Polar residues" evidence="1">
    <location>
        <begin position="419"/>
        <end position="428"/>
    </location>
</feature>
<feature type="region of interest" description="Disordered" evidence="1">
    <location>
        <begin position="340"/>
        <end position="365"/>
    </location>
</feature>
<feature type="region of interest" description="Disordered" evidence="1">
    <location>
        <begin position="407"/>
        <end position="437"/>
    </location>
</feature>
<feature type="compositionally biased region" description="Low complexity" evidence="1">
    <location>
        <begin position="103"/>
        <end position="139"/>
    </location>
</feature>
<feature type="compositionally biased region" description="Low complexity" evidence="1">
    <location>
        <begin position="12"/>
        <end position="32"/>
    </location>
</feature>
<feature type="compositionally biased region" description="Polar residues" evidence="1">
    <location>
        <begin position="742"/>
        <end position="752"/>
    </location>
</feature>
<dbReference type="AlphaFoldDB" id="C5MF79"/>
<dbReference type="eggNOG" id="ENOG502T5JQ">
    <property type="taxonomic scope" value="Eukaryota"/>
</dbReference>
<feature type="compositionally biased region" description="Polar residues" evidence="1">
    <location>
        <begin position="44"/>
        <end position="58"/>
    </location>
</feature>
<dbReference type="VEuPathDB" id="FungiDB:CTRG_04722"/>
<feature type="region of interest" description="Disordered" evidence="1">
    <location>
        <begin position="683"/>
        <end position="706"/>
    </location>
</feature>
<proteinExistence type="predicted"/>
<reference evidence="2 3" key="1">
    <citation type="journal article" date="2009" name="Nature">
        <title>Evolution of pathogenicity and sexual reproduction in eight Candida genomes.</title>
        <authorList>
            <person name="Butler G."/>
            <person name="Rasmussen M.D."/>
            <person name="Lin M.F."/>
            <person name="Santos M.A."/>
            <person name="Sakthikumar S."/>
            <person name="Munro C.A."/>
            <person name="Rheinbay E."/>
            <person name="Grabherr M."/>
            <person name="Forche A."/>
            <person name="Reedy J.L."/>
            <person name="Agrafioti I."/>
            <person name="Arnaud M.B."/>
            <person name="Bates S."/>
            <person name="Brown A.J."/>
            <person name="Brunke S."/>
            <person name="Costanzo M.C."/>
            <person name="Fitzpatrick D.A."/>
            <person name="de Groot P.W."/>
            <person name="Harris D."/>
            <person name="Hoyer L.L."/>
            <person name="Hube B."/>
            <person name="Klis F.M."/>
            <person name="Kodira C."/>
            <person name="Lennard N."/>
            <person name="Logue M.E."/>
            <person name="Martin R."/>
            <person name="Neiman A.M."/>
            <person name="Nikolaou E."/>
            <person name="Quail M.A."/>
            <person name="Quinn J."/>
            <person name="Santos M.C."/>
            <person name="Schmitzberger F.F."/>
            <person name="Sherlock G."/>
            <person name="Shah P."/>
            <person name="Silverstein K.A."/>
            <person name="Skrzypek M.S."/>
            <person name="Soll D."/>
            <person name="Staggs R."/>
            <person name="Stansfield I."/>
            <person name="Stumpf M.P."/>
            <person name="Sudbery P.E."/>
            <person name="Srikantha T."/>
            <person name="Zeng Q."/>
            <person name="Berman J."/>
            <person name="Berriman M."/>
            <person name="Heitman J."/>
            <person name="Gow N.A."/>
            <person name="Lorenz M.C."/>
            <person name="Birren B.W."/>
            <person name="Kellis M."/>
            <person name="Cuomo C.A."/>
        </authorList>
    </citation>
    <scope>NUCLEOTIDE SEQUENCE [LARGE SCALE GENOMIC DNA]</scope>
    <source>
        <strain evidence="3">ATCC MYA-3404 / T1</strain>
    </source>
</reference>
<feature type="region of interest" description="Disordered" evidence="1">
    <location>
        <begin position="741"/>
        <end position="760"/>
    </location>
</feature>
<evidence type="ECO:0000256" key="1">
    <source>
        <dbReference type="SAM" id="MobiDB-lite"/>
    </source>
</evidence>
<accession>C5MF79</accession>
<evidence type="ECO:0000313" key="2">
    <source>
        <dbReference type="EMBL" id="EER31939.1"/>
    </source>
</evidence>
<protein>
    <submittedName>
        <fullName evidence="2">Uncharacterized protein</fullName>
    </submittedName>
</protein>
<dbReference type="OrthoDB" id="4025539at2759"/>
<feature type="compositionally biased region" description="Low complexity" evidence="1">
    <location>
        <begin position="187"/>
        <end position="201"/>
    </location>
</feature>
<keyword evidence="3" id="KW-1185">Reference proteome</keyword>
<dbReference type="PROSITE" id="PS50330">
    <property type="entry name" value="UIM"/>
    <property type="match status" value="1"/>
</dbReference>
<dbReference type="HOGENOM" id="CLU_019653_0_0_1"/>
<name>C5MF79_CANTT</name>
<feature type="compositionally biased region" description="Polar residues" evidence="1">
    <location>
        <begin position="75"/>
        <end position="95"/>
    </location>
</feature>
<sequence length="760" mass="86912">MVLNIFSKKSVAPAASSAPATPTRTITSSSPKEPTPKSKKASPRTSPQIGSSTTTDSNKGIAYKSTRIIIPGGSLSINQTPSPEEQRPQPCTTPRGQRKKRQSSPNTTTYKSKKSNSSDSINGDQRPSSSSSSSSSATRIRNRERERAVNNRTRPLRGSYRDRRSSISSRESLNLRERKIKQTIKSNNNNNNNNRQQRRTPQPNPPYPINDIADLVSDEDHENDSSTTYISGQINSSGTATTAARNQMISTSTRPKRKNKKMELARRATARQLETPRSNATTSTTMEPSTSSQITNNTDNYYYDAPQPTQTEAVACILERTGSQARNSRRARRAMELRHQETIEEGSSNNHQSNNNSSTRDTNMRPISDIRLPLLLTPNINEHERHSTDINLQQHQSQVPNISETPIQQEEEEQQQQQPYNTPSIPHQQQDENQRPLSTLEETRNAILARLNARVDISMFSMDLIDPPPLDEYSPSLMETETTTEYSPPYREHLHRKVDLISFDPRYSVPVLRINKKLIKNKKNLKKVIRKLIKLRIVPEDVNLWEINKVDDGEFYSILPGLIHSFEEQQREERLQQRPEEYENDIQRALAISLEEENQRELYRGFRYQERSNNRVIEQIVQFPDFDLNHGRFMDASELERQEQPREEDESAIRRELLRGFRYNQSRMSRAAEEVIDSPVLEQIASQDDDEDDDELVTDESEENEDEFIDVDQAISELYTESHQSRQNGLLPAPRFGYSLPHHTQSSTSSFITARRGLSV</sequence>
<dbReference type="EMBL" id="GG692400">
    <property type="protein sequence ID" value="EER31939.1"/>
    <property type="molecule type" value="Genomic_DNA"/>
</dbReference>
<organism evidence="2 3">
    <name type="scientific">Candida tropicalis (strain ATCC MYA-3404 / T1)</name>
    <name type="common">Yeast</name>
    <dbReference type="NCBI Taxonomy" id="294747"/>
    <lineage>
        <taxon>Eukaryota</taxon>
        <taxon>Fungi</taxon>
        <taxon>Dikarya</taxon>
        <taxon>Ascomycota</taxon>
        <taxon>Saccharomycotina</taxon>
        <taxon>Pichiomycetes</taxon>
        <taxon>Debaryomycetaceae</taxon>
        <taxon>Candida/Lodderomyces clade</taxon>
        <taxon>Candida</taxon>
    </lineage>
</organism>
<feature type="compositionally biased region" description="Low complexity" evidence="1">
    <location>
        <begin position="347"/>
        <end position="358"/>
    </location>
</feature>